<feature type="compositionally biased region" description="Low complexity" evidence="1">
    <location>
        <begin position="221"/>
        <end position="238"/>
    </location>
</feature>
<organism evidence="2 3">
    <name type="scientific">Scleroderma citrinum Foug A</name>
    <dbReference type="NCBI Taxonomy" id="1036808"/>
    <lineage>
        <taxon>Eukaryota</taxon>
        <taxon>Fungi</taxon>
        <taxon>Dikarya</taxon>
        <taxon>Basidiomycota</taxon>
        <taxon>Agaricomycotina</taxon>
        <taxon>Agaricomycetes</taxon>
        <taxon>Agaricomycetidae</taxon>
        <taxon>Boletales</taxon>
        <taxon>Sclerodermatineae</taxon>
        <taxon>Sclerodermataceae</taxon>
        <taxon>Scleroderma</taxon>
    </lineage>
</organism>
<dbReference type="AlphaFoldDB" id="A0A0C3D5I0"/>
<reference evidence="2 3" key="1">
    <citation type="submission" date="2014-04" db="EMBL/GenBank/DDBJ databases">
        <authorList>
            <consortium name="DOE Joint Genome Institute"/>
            <person name="Kuo A."/>
            <person name="Kohler A."/>
            <person name="Nagy L.G."/>
            <person name="Floudas D."/>
            <person name="Copeland A."/>
            <person name="Barry K.W."/>
            <person name="Cichocki N."/>
            <person name="Veneault-Fourrey C."/>
            <person name="LaButti K."/>
            <person name="Lindquist E.A."/>
            <person name="Lipzen A."/>
            <person name="Lundell T."/>
            <person name="Morin E."/>
            <person name="Murat C."/>
            <person name="Sun H."/>
            <person name="Tunlid A."/>
            <person name="Henrissat B."/>
            <person name="Grigoriev I.V."/>
            <person name="Hibbett D.S."/>
            <person name="Martin F."/>
            <person name="Nordberg H.P."/>
            <person name="Cantor M.N."/>
            <person name="Hua S.X."/>
        </authorList>
    </citation>
    <scope>NUCLEOTIDE SEQUENCE [LARGE SCALE GENOMIC DNA]</scope>
    <source>
        <strain evidence="2 3">Foug A</strain>
    </source>
</reference>
<feature type="compositionally biased region" description="Polar residues" evidence="1">
    <location>
        <begin position="245"/>
        <end position="256"/>
    </location>
</feature>
<feature type="compositionally biased region" description="Acidic residues" evidence="1">
    <location>
        <begin position="285"/>
        <end position="294"/>
    </location>
</feature>
<feature type="region of interest" description="Disordered" evidence="1">
    <location>
        <begin position="382"/>
        <end position="429"/>
    </location>
</feature>
<reference evidence="3" key="2">
    <citation type="submission" date="2015-01" db="EMBL/GenBank/DDBJ databases">
        <title>Evolutionary Origins and Diversification of the Mycorrhizal Mutualists.</title>
        <authorList>
            <consortium name="DOE Joint Genome Institute"/>
            <consortium name="Mycorrhizal Genomics Consortium"/>
            <person name="Kohler A."/>
            <person name="Kuo A."/>
            <person name="Nagy L.G."/>
            <person name="Floudas D."/>
            <person name="Copeland A."/>
            <person name="Barry K.W."/>
            <person name="Cichocki N."/>
            <person name="Veneault-Fourrey C."/>
            <person name="LaButti K."/>
            <person name="Lindquist E.A."/>
            <person name="Lipzen A."/>
            <person name="Lundell T."/>
            <person name="Morin E."/>
            <person name="Murat C."/>
            <person name="Riley R."/>
            <person name="Ohm R."/>
            <person name="Sun H."/>
            <person name="Tunlid A."/>
            <person name="Henrissat B."/>
            <person name="Grigoriev I.V."/>
            <person name="Hibbett D.S."/>
            <person name="Martin F."/>
        </authorList>
    </citation>
    <scope>NUCLEOTIDE SEQUENCE [LARGE SCALE GENOMIC DNA]</scope>
    <source>
        <strain evidence="3">Foug A</strain>
    </source>
</reference>
<feature type="compositionally biased region" description="Basic and acidic residues" evidence="1">
    <location>
        <begin position="265"/>
        <end position="284"/>
    </location>
</feature>
<feature type="compositionally biased region" description="Low complexity" evidence="1">
    <location>
        <begin position="170"/>
        <end position="190"/>
    </location>
</feature>
<feature type="compositionally biased region" description="Polar residues" evidence="1">
    <location>
        <begin position="342"/>
        <end position="356"/>
    </location>
</feature>
<proteinExistence type="predicted"/>
<feature type="region of interest" description="Disordered" evidence="1">
    <location>
        <begin position="492"/>
        <end position="515"/>
    </location>
</feature>
<feature type="region of interest" description="Disordered" evidence="1">
    <location>
        <begin position="1"/>
        <end position="38"/>
    </location>
</feature>
<evidence type="ECO:0000256" key="1">
    <source>
        <dbReference type="SAM" id="MobiDB-lite"/>
    </source>
</evidence>
<accession>A0A0C3D5I0</accession>
<dbReference type="HOGENOM" id="CLU_537607_0_0_1"/>
<feature type="compositionally biased region" description="Low complexity" evidence="1">
    <location>
        <begin position="8"/>
        <end position="22"/>
    </location>
</feature>
<evidence type="ECO:0000313" key="2">
    <source>
        <dbReference type="EMBL" id="KIM51366.1"/>
    </source>
</evidence>
<protein>
    <submittedName>
        <fullName evidence="2">Uncharacterized protein</fullName>
    </submittedName>
</protein>
<feature type="compositionally biased region" description="Basic and acidic residues" evidence="1">
    <location>
        <begin position="313"/>
        <end position="341"/>
    </location>
</feature>
<name>A0A0C3D5I0_9AGAM</name>
<dbReference type="Proteomes" id="UP000053989">
    <property type="component" value="Unassembled WGS sequence"/>
</dbReference>
<dbReference type="OrthoDB" id="2190159at2759"/>
<feature type="compositionally biased region" description="Basic and acidic residues" evidence="1">
    <location>
        <begin position="385"/>
        <end position="408"/>
    </location>
</feature>
<dbReference type="EMBL" id="KN822263">
    <property type="protein sequence ID" value="KIM51366.1"/>
    <property type="molecule type" value="Genomic_DNA"/>
</dbReference>
<evidence type="ECO:0000313" key="3">
    <source>
        <dbReference type="Proteomes" id="UP000053989"/>
    </source>
</evidence>
<dbReference type="InParanoid" id="A0A0C3D5I0"/>
<feature type="region of interest" description="Disordered" evidence="1">
    <location>
        <begin position="309"/>
        <end position="370"/>
    </location>
</feature>
<feature type="region of interest" description="Disordered" evidence="1">
    <location>
        <begin position="163"/>
        <end position="294"/>
    </location>
</feature>
<keyword evidence="3" id="KW-1185">Reference proteome</keyword>
<feature type="compositionally biased region" description="Low complexity" evidence="1">
    <location>
        <begin position="413"/>
        <end position="422"/>
    </location>
</feature>
<feature type="compositionally biased region" description="Basic and acidic residues" evidence="1">
    <location>
        <begin position="498"/>
        <end position="511"/>
    </location>
</feature>
<sequence length="583" mass="61337">MTARLRGATQSKKSSTTTATISNLNNKINKNGRGERGNVDNGVIIIQSQSMTDSSDAVVFDIASAYPIIPPRTSSFAARGTGFESDVHAAMMASATLNVAESPSGNYPSLAAAAGVSNTGSAAAVTGSASLPAGRQGAVATPPPPPPPPLLSHMPCAAMDDTSAMSTPGAGTSAALLTPATTPTGNNTLLMTDGDHAQSLAPQTPDQHLGASRSGGHHHSAGSSQASLSATHSSVSRSPAAHPSSLATSWTNEGNTDGSSGHGHGGGDHDEDAHAHDRPVKEGETEVDLDEEVEESMIRSGEVIDLVGGDGEEVGRLGPDSERERESEDVWLRGRTREKTLVSHSPSPAQVETGSRTAEGEGYTEGDHVVPMGTTTEAVSVWHPLGDDPLSKEDPSQLFPEADHDVRPDSPPAQAQEQAQEVADTRRASSIQFSEGCSFGVDEKRGHVRRQQSSLKLSASEKLEQLRLRLKAPQSPQPWDAIDRLVVSDARSQGGYQEPKDGEKEKEHGAHEPLGSDYYSTLTSKNFATMQKRYASVFFLFRSFALSSAPSSPSCPPPLPISSHIFSYSYDCALVLILHGFTN</sequence>
<gene>
    <name evidence="2" type="ORF">SCLCIDRAFT_649715</name>
</gene>